<dbReference type="RefSeq" id="WP_135254273.1">
    <property type="nucleotide sequence ID" value="NZ_CP038865.1"/>
</dbReference>
<reference evidence="1 3" key="2">
    <citation type="journal article" date="2020" name="Int. J. Syst. Evol. Microbiol.">
        <title>Vagococcus xieshaowenii sp. nov., isolated from snow finch (Montifringilla taczanowskii) cloacal content.</title>
        <authorList>
            <person name="Ge Y."/>
            <person name="Yang J."/>
            <person name="Lai X.H."/>
            <person name="Zhang G."/>
            <person name="Jin D."/>
            <person name="Lu S."/>
            <person name="Wang B."/>
            <person name="Huang Y."/>
            <person name="Huang Y."/>
            <person name="Ren Z."/>
            <person name="Zhang X."/>
            <person name="Xu J."/>
        </authorList>
    </citation>
    <scope>NUCLEOTIDE SEQUENCE [LARGE SCALE GENOMIC DNA]</scope>
    <source>
        <strain evidence="1">Personal::cf-49</strain>
        <strain evidence="3">personal::cf-49</strain>
    </source>
</reference>
<protein>
    <submittedName>
        <fullName evidence="2">ATP-binding protein</fullName>
    </submittedName>
</protein>
<dbReference type="InterPro" id="IPR027417">
    <property type="entry name" value="P-loop_NTPase"/>
</dbReference>
<organism evidence="2 4">
    <name type="scientific">Vagococcus xieshaowenii</name>
    <dbReference type="NCBI Taxonomy" id="2562451"/>
    <lineage>
        <taxon>Bacteria</taxon>
        <taxon>Bacillati</taxon>
        <taxon>Bacillota</taxon>
        <taxon>Bacilli</taxon>
        <taxon>Lactobacillales</taxon>
        <taxon>Enterococcaceae</taxon>
        <taxon>Vagococcus</taxon>
    </lineage>
</organism>
<dbReference type="Gene3D" id="3.40.50.300">
    <property type="entry name" value="P-loop containing nucleotide triphosphate hydrolases"/>
    <property type="match status" value="1"/>
</dbReference>
<dbReference type="SUPFAM" id="SSF52540">
    <property type="entry name" value="P-loop containing nucleoside triphosphate hydrolases"/>
    <property type="match status" value="1"/>
</dbReference>
<dbReference type="AlphaFoldDB" id="A0AAJ5EES4"/>
<gene>
    <name evidence="2" type="ORF">E4031_04635</name>
    <name evidence="1" type="ORF">E4Z98_02455</name>
</gene>
<dbReference type="Proteomes" id="UP000297725">
    <property type="component" value="Unassembled WGS sequence"/>
</dbReference>
<name>A0AAJ5EES4_9ENTE</name>
<evidence type="ECO:0000313" key="1">
    <source>
        <dbReference type="EMBL" id="QCA28230.1"/>
    </source>
</evidence>
<evidence type="ECO:0000313" key="3">
    <source>
        <dbReference type="Proteomes" id="UP000296883"/>
    </source>
</evidence>
<sequence>MNITKGIIAKAQKVVIYGPEGIGKTTLASQFPNPVFCDTEGSTRNIDVFRADKPSSWQMLMNQIEEVKHENFQTYVIDSVDWAESLCVEYLCQKEGKTSIEDFGYGSGYIKLGEEIGRFLNKLTDLTEMGINVVLTAHAQIKRFERPDEMGAYDRYELKLGNKKTQSTTAPLVKEWADMVLFCNYQVTVISTDNKNKKKAVGGQRKMYTTHNPAWDAKNRFGLPDEVDMSYESIRFIFDNLPPRMNEVIQQAVPQPQAPVQQVSPVQEKMQQLVQQEIPNLEPERTVEIPPIIPASVADLMKLNNVTSDEIMAIIHQGGFMPNDTPIENVPTELWGYLSTNWDKALNLLNTQIRNF</sequence>
<dbReference type="EMBL" id="CP038865">
    <property type="protein sequence ID" value="QCA28230.1"/>
    <property type="molecule type" value="Genomic_DNA"/>
</dbReference>
<keyword evidence="2" id="KW-0067">ATP-binding</keyword>
<dbReference type="Pfam" id="PF13479">
    <property type="entry name" value="AAA_24"/>
    <property type="match status" value="1"/>
</dbReference>
<proteinExistence type="predicted"/>
<dbReference type="EMBL" id="SRHU01000018">
    <property type="protein sequence ID" value="TFZ41885.1"/>
    <property type="molecule type" value="Genomic_DNA"/>
</dbReference>
<dbReference type="GO" id="GO:0005524">
    <property type="term" value="F:ATP binding"/>
    <property type="evidence" value="ECO:0007669"/>
    <property type="project" value="UniProtKB-KW"/>
</dbReference>
<reference evidence="2 4" key="1">
    <citation type="submission" date="2019-03" db="EMBL/GenBank/DDBJ databases">
        <title>Vagococcus sp. was isolated fron gut of Carduelis flavirostris.</title>
        <authorList>
            <person name="Ge Y."/>
        </authorList>
    </citation>
    <scope>NUCLEOTIDE SEQUENCE [LARGE SCALE GENOMIC DNA]</scope>
    <source>
        <strain evidence="2 4">CF-210</strain>
    </source>
</reference>
<keyword evidence="2" id="KW-0547">Nucleotide-binding</keyword>
<dbReference type="Proteomes" id="UP000296883">
    <property type="component" value="Chromosome"/>
</dbReference>
<accession>A0AAJ5EES4</accession>
<evidence type="ECO:0000313" key="2">
    <source>
        <dbReference type="EMBL" id="TFZ41885.1"/>
    </source>
</evidence>
<keyword evidence="3" id="KW-1185">Reference proteome</keyword>
<evidence type="ECO:0000313" key="4">
    <source>
        <dbReference type="Proteomes" id="UP000297725"/>
    </source>
</evidence>